<protein>
    <recommendedName>
        <fullName evidence="2">Endonuclease</fullName>
    </recommendedName>
</protein>
<accession>X1MUY6</accession>
<dbReference type="SUPFAM" id="SSF52980">
    <property type="entry name" value="Restriction endonuclease-like"/>
    <property type="match status" value="1"/>
</dbReference>
<dbReference type="InterPro" id="IPR011856">
    <property type="entry name" value="tRNA_endonuc-like_dom_sf"/>
</dbReference>
<dbReference type="Gene3D" id="3.40.1350.10">
    <property type="match status" value="1"/>
</dbReference>
<gene>
    <name evidence="1" type="ORF">S06H3_36550</name>
</gene>
<dbReference type="GO" id="GO:0003676">
    <property type="term" value="F:nucleic acid binding"/>
    <property type="evidence" value="ECO:0007669"/>
    <property type="project" value="InterPro"/>
</dbReference>
<name>X1MUY6_9ZZZZ</name>
<dbReference type="InterPro" id="IPR003509">
    <property type="entry name" value="UPF0102_YraN-like"/>
</dbReference>
<reference evidence="1" key="1">
    <citation type="journal article" date="2014" name="Front. Microbiol.">
        <title>High frequency of phylogenetically diverse reductive dehalogenase-homologous genes in deep subseafloor sedimentary metagenomes.</title>
        <authorList>
            <person name="Kawai M."/>
            <person name="Futagami T."/>
            <person name="Toyoda A."/>
            <person name="Takaki Y."/>
            <person name="Nishi S."/>
            <person name="Hori S."/>
            <person name="Arai W."/>
            <person name="Tsubouchi T."/>
            <person name="Morono Y."/>
            <person name="Uchiyama I."/>
            <person name="Ito T."/>
            <person name="Fujiyama A."/>
            <person name="Inagaki F."/>
            <person name="Takami H."/>
        </authorList>
    </citation>
    <scope>NUCLEOTIDE SEQUENCE</scope>
    <source>
        <strain evidence="1">Expedition CK06-06</strain>
    </source>
</reference>
<evidence type="ECO:0000313" key="1">
    <source>
        <dbReference type="EMBL" id="GAI18510.1"/>
    </source>
</evidence>
<dbReference type="InterPro" id="IPR011335">
    <property type="entry name" value="Restrct_endonuc-II-like"/>
</dbReference>
<dbReference type="AlphaFoldDB" id="X1MUY6"/>
<feature type="non-terminal residue" evidence="1">
    <location>
        <position position="1"/>
    </location>
</feature>
<organism evidence="1">
    <name type="scientific">marine sediment metagenome</name>
    <dbReference type="NCBI Taxonomy" id="412755"/>
    <lineage>
        <taxon>unclassified sequences</taxon>
        <taxon>metagenomes</taxon>
        <taxon>ecological metagenomes</taxon>
    </lineage>
</organism>
<dbReference type="Pfam" id="PF02021">
    <property type="entry name" value="UPF0102"/>
    <property type="match status" value="1"/>
</dbReference>
<proteinExistence type="predicted"/>
<dbReference type="PANTHER" id="PTHR34039">
    <property type="entry name" value="UPF0102 PROTEIN YRAN"/>
    <property type="match status" value="1"/>
</dbReference>
<comment type="caution">
    <text evidence="1">The sequence shown here is derived from an EMBL/GenBank/DDBJ whole genome shotgun (WGS) entry which is preliminary data.</text>
</comment>
<sequence>HKDFLVFIEVRTKKSLEFGSPEESITLTKRERLRATASRYRQTHNDLPLLWRIDVVAVELNQKGKLSRIELIENAVGDA</sequence>
<dbReference type="EMBL" id="BARV01022150">
    <property type="protein sequence ID" value="GAI18510.1"/>
    <property type="molecule type" value="Genomic_DNA"/>
</dbReference>
<dbReference type="PANTHER" id="PTHR34039:SF1">
    <property type="entry name" value="UPF0102 PROTEIN YRAN"/>
    <property type="match status" value="1"/>
</dbReference>
<evidence type="ECO:0008006" key="2">
    <source>
        <dbReference type="Google" id="ProtNLM"/>
    </source>
</evidence>